<dbReference type="Pfam" id="PF00795">
    <property type="entry name" value="CN_hydrolase"/>
    <property type="match status" value="1"/>
</dbReference>
<dbReference type="Proteomes" id="UP000530564">
    <property type="component" value="Unassembled WGS sequence"/>
</dbReference>
<dbReference type="CDD" id="cd07572">
    <property type="entry name" value="nit"/>
    <property type="match status" value="1"/>
</dbReference>
<evidence type="ECO:0000313" key="5">
    <source>
        <dbReference type="Proteomes" id="UP000530564"/>
    </source>
</evidence>
<accession>A0A839ZZJ1</accession>
<keyword evidence="5" id="KW-1185">Reference proteome</keyword>
<dbReference type="InterPro" id="IPR045254">
    <property type="entry name" value="Nit1/2_C-N_Hydrolase"/>
</dbReference>
<evidence type="ECO:0000256" key="1">
    <source>
        <dbReference type="ARBA" id="ARBA00010613"/>
    </source>
</evidence>
<dbReference type="PANTHER" id="PTHR23088:SF27">
    <property type="entry name" value="DEAMINATED GLUTATHIONE AMIDASE"/>
    <property type="match status" value="1"/>
</dbReference>
<dbReference type="AlphaFoldDB" id="A0A839ZZJ1"/>
<keyword evidence="2 4" id="KW-0378">Hydrolase</keyword>
<dbReference type="InterPro" id="IPR001110">
    <property type="entry name" value="UPF0012_CS"/>
</dbReference>
<dbReference type="InterPro" id="IPR003010">
    <property type="entry name" value="C-N_Hydrolase"/>
</dbReference>
<dbReference type="PANTHER" id="PTHR23088">
    <property type="entry name" value="NITRILASE-RELATED"/>
    <property type="match status" value="1"/>
</dbReference>
<organism evidence="4 5">
    <name type="scientific">Phenylobacterium haematophilum</name>
    <dbReference type="NCBI Taxonomy" id="98513"/>
    <lineage>
        <taxon>Bacteria</taxon>
        <taxon>Pseudomonadati</taxon>
        <taxon>Pseudomonadota</taxon>
        <taxon>Alphaproteobacteria</taxon>
        <taxon>Caulobacterales</taxon>
        <taxon>Caulobacteraceae</taxon>
        <taxon>Phenylobacterium</taxon>
    </lineage>
</organism>
<dbReference type="SUPFAM" id="SSF56317">
    <property type="entry name" value="Carbon-nitrogen hydrolase"/>
    <property type="match status" value="1"/>
</dbReference>
<dbReference type="PROSITE" id="PS01227">
    <property type="entry name" value="UPF0012"/>
    <property type="match status" value="1"/>
</dbReference>
<dbReference type="GO" id="GO:0016811">
    <property type="term" value="F:hydrolase activity, acting on carbon-nitrogen (but not peptide) bonds, in linear amides"/>
    <property type="evidence" value="ECO:0007669"/>
    <property type="project" value="InterPro"/>
</dbReference>
<evidence type="ECO:0000313" key="4">
    <source>
        <dbReference type="EMBL" id="MBB3891786.1"/>
    </source>
</evidence>
<protein>
    <submittedName>
        <fullName evidence="4">Putative amidohydrolase</fullName>
    </submittedName>
</protein>
<name>A0A839ZZJ1_9CAUL</name>
<dbReference type="InterPro" id="IPR036526">
    <property type="entry name" value="C-N_Hydrolase_sf"/>
</dbReference>
<evidence type="ECO:0000259" key="3">
    <source>
        <dbReference type="PROSITE" id="PS50263"/>
    </source>
</evidence>
<dbReference type="PROSITE" id="PS50263">
    <property type="entry name" value="CN_HYDROLASE"/>
    <property type="match status" value="1"/>
</dbReference>
<gene>
    <name evidence="4" type="ORF">GGQ61_002514</name>
</gene>
<dbReference type="EMBL" id="JACIDK010000003">
    <property type="protein sequence ID" value="MBB3891786.1"/>
    <property type="molecule type" value="Genomic_DNA"/>
</dbReference>
<dbReference type="Gene3D" id="3.60.110.10">
    <property type="entry name" value="Carbon-nitrogen hydrolase"/>
    <property type="match status" value="1"/>
</dbReference>
<proteinExistence type="inferred from homology"/>
<comment type="similarity">
    <text evidence="1">Belongs to the carbon-nitrogen hydrolase superfamily. NIT1/NIT2 family.</text>
</comment>
<reference evidence="4 5" key="1">
    <citation type="submission" date="2020-08" db="EMBL/GenBank/DDBJ databases">
        <title>Genomic Encyclopedia of Type Strains, Phase IV (KMG-IV): sequencing the most valuable type-strain genomes for metagenomic binning, comparative biology and taxonomic classification.</title>
        <authorList>
            <person name="Goeker M."/>
        </authorList>
    </citation>
    <scope>NUCLEOTIDE SEQUENCE [LARGE SCALE GENOMIC DNA]</scope>
    <source>
        <strain evidence="4 5">DSM 21793</strain>
    </source>
</reference>
<sequence>MSVRVGLIQTRTPATHSAAMAHVAPLIRQAAGEGASFIATPEGTNILQKDKAALLPQLALLEDDPVARGLQALAAELGVTILIGSALVKRTDGKAANRAALITPQGEIAATYDKLHMFDVDLPTGETARESETYEPGGQAVAARAGDLKLGLTICYDVRFPALYRALALAGAEVIVTPAAFTRPTGEAHWETLLRARAIETGSFVLAPAQGGFHEDGRGTWGRTLAIGPWGEVLGKLDHDEPGVLIADLDLAAVAKARAAIPALPNARSFAAPISIA</sequence>
<dbReference type="RefSeq" id="WP_183773219.1">
    <property type="nucleotide sequence ID" value="NZ_JACIDK010000003.1"/>
</dbReference>
<evidence type="ECO:0000256" key="2">
    <source>
        <dbReference type="ARBA" id="ARBA00022801"/>
    </source>
</evidence>
<comment type="caution">
    <text evidence="4">The sequence shown here is derived from an EMBL/GenBank/DDBJ whole genome shotgun (WGS) entry which is preliminary data.</text>
</comment>
<feature type="domain" description="CN hydrolase" evidence="3">
    <location>
        <begin position="3"/>
        <end position="251"/>
    </location>
</feature>